<proteinExistence type="predicted"/>
<evidence type="ECO:0008006" key="3">
    <source>
        <dbReference type="Google" id="ProtNLM"/>
    </source>
</evidence>
<dbReference type="AlphaFoldDB" id="A0A0G1YI63"/>
<evidence type="ECO:0000313" key="1">
    <source>
        <dbReference type="EMBL" id="KKW42915.1"/>
    </source>
</evidence>
<organism evidence="1 2">
    <name type="scientific">Candidatus Magasanikbacteria bacterium GW2011_GWA2_56_11</name>
    <dbReference type="NCBI Taxonomy" id="1619044"/>
    <lineage>
        <taxon>Bacteria</taxon>
        <taxon>Candidatus Magasanikiibacteriota</taxon>
    </lineage>
</organism>
<reference evidence="1 2" key="1">
    <citation type="journal article" date="2015" name="Nature">
        <title>rRNA introns, odd ribosomes, and small enigmatic genomes across a large radiation of phyla.</title>
        <authorList>
            <person name="Brown C.T."/>
            <person name="Hug L.A."/>
            <person name="Thomas B.C."/>
            <person name="Sharon I."/>
            <person name="Castelle C.J."/>
            <person name="Singh A."/>
            <person name="Wilkins M.J."/>
            <person name="Williams K.H."/>
            <person name="Banfield J.F."/>
        </authorList>
    </citation>
    <scope>NUCLEOTIDE SEQUENCE [LARGE SCALE GENOMIC DNA]</scope>
</reference>
<dbReference type="EMBL" id="LCRX01000002">
    <property type="protein sequence ID" value="KKW42915.1"/>
    <property type="molecule type" value="Genomic_DNA"/>
</dbReference>
<dbReference type="PANTHER" id="PTHR41930">
    <property type="entry name" value="UPF0200 PROTEIN MJ1399"/>
    <property type="match status" value="1"/>
</dbReference>
<dbReference type="SUPFAM" id="SSF52540">
    <property type="entry name" value="P-loop containing nucleoside triphosphate hydrolases"/>
    <property type="match status" value="1"/>
</dbReference>
<comment type="caution">
    <text evidence="1">The sequence shown here is derived from an EMBL/GenBank/DDBJ whole genome shotgun (WGS) entry which is preliminary data.</text>
</comment>
<dbReference type="Proteomes" id="UP000033870">
    <property type="component" value="Unassembled WGS sequence"/>
</dbReference>
<name>A0A0G1YI63_9BACT</name>
<sequence>MSAKIILGIIGEMGAGKSTITSYLKEKYGAVTFRFSDMLGDILERLHIEPARENFQDLSTALRQTFGEDIMSQVIARDVAEAAADFIITEGVRRPTDVAYLRALPGYRLVSLVAAERTRYERLLKRSEKTDDQTKTWADFQKEGQKETETKIKEVAAGADFIVDNNGPLEELYRQMDEIVAKLRATA</sequence>
<dbReference type="PANTHER" id="PTHR41930:SF1">
    <property type="entry name" value="DEPHOSPHO-COA KINASE"/>
    <property type="match status" value="1"/>
</dbReference>
<gene>
    <name evidence="1" type="ORF">UY92_C0002G0032</name>
</gene>
<accession>A0A0G1YI63</accession>
<dbReference type="Gene3D" id="3.40.50.300">
    <property type="entry name" value="P-loop containing nucleotide triphosphate hydrolases"/>
    <property type="match status" value="1"/>
</dbReference>
<protein>
    <recommendedName>
        <fullName evidence="3">Dephospho-CoA kinase</fullName>
    </recommendedName>
</protein>
<dbReference type="Pfam" id="PF13238">
    <property type="entry name" value="AAA_18"/>
    <property type="match status" value="1"/>
</dbReference>
<dbReference type="STRING" id="1619044.UY92_C0002G0032"/>
<dbReference type="InterPro" id="IPR027417">
    <property type="entry name" value="P-loop_NTPase"/>
</dbReference>
<evidence type="ECO:0000313" key="2">
    <source>
        <dbReference type="Proteomes" id="UP000033870"/>
    </source>
</evidence>